<reference evidence="4 5" key="1">
    <citation type="submission" date="2016-10" db="EMBL/GenBank/DDBJ databases">
        <authorList>
            <person name="de Groot N.N."/>
        </authorList>
    </citation>
    <scope>NUCLEOTIDE SEQUENCE [LARGE SCALE GENOMIC DNA]</scope>
    <source>
        <strain evidence="4 5">CGMCC 4.3143</strain>
    </source>
</reference>
<organism evidence="4 5">
    <name type="scientific">Pseudonocardia oroxyli</name>
    <dbReference type="NCBI Taxonomy" id="366584"/>
    <lineage>
        <taxon>Bacteria</taxon>
        <taxon>Bacillati</taxon>
        <taxon>Actinomycetota</taxon>
        <taxon>Actinomycetes</taxon>
        <taxon>Pseudonocardiales</taxon>
        <taxon>Pseudonocardiaceae</taxon>
        <taxon>Pseudonocardia</taxon>
    </lineage>
</organism>
<dbReference type="PANTHER" id="PTHR30160:SF1">
    <property type="entry name" value="LIPOPOLYSACCHARIDE 1,2-N-ACETYLGLUCOSAMINETRANSFERASE-RELATED"/>
    <property type="match status" value="1"/>
</dbReference>
<dbReference type="EMBL" id="FNBE01000016">
    <property type="protein sequence ID" value="SDG85222.1"/>
    <property type="molecule type" value="Genomic_DNA"/>
</dbReference>
<evidence type="ECO:0000313" key="4">
    <source>
        <dbReference type="EMBL" id="SDG85222.1"/>
    </source>
</evidence>
<dbReference type="GO" id="GO:0008713">
    <property type="term" value="F:ADP-heptose-lipopolysaccharide heptosyltransferase activity"/>
    <property type="evidence" value="ECO:0007669"/>
    <property type="project" value="TreeGrafter"/>
</dbReference>
<keyword evidence="1" id="KW-0328">Glycosyltransferase</keyword>
<dbReference type="GO" id="GO:0005829">
    <property type="term" value="C:cytosol"/>
    <property type="evidence" value="ECO:0007669"/>
    <property type="project" value="TreeGrafter"/>
</dbReference>
<dbReference type="OrthoDB" id="9807356at2"/>
<dbReference type="AlphaFoldDB" id="A0A1G7XM47"/>
<accession>A0A1G7XM47</accession>
<evidence type="ECO:0000313" key="5">
    <source>
        <dbReference type="Proteomes" id="UP000198967"/>
    </source>
</evidence>
<dbReference type="Proteomes" id="UP000198967">
    <property type="component" value="Unassembled WGS sequence"/>
</dbReference>
<dbReference type="RefSeq" id="WP_093088437.1">
    <property type="nucleotide sequence ID" value="NZ_FNBE01000016.1"/>
</dbReference>
<keyword evidence="2 4" id="KW-0808">Transferase</keyword>
<evidence type="ECO:0000256" key="1">
    <source>
        <dbReference type="ARBA" id="ARBA00022676"/>
    </source>
</evidence>
<sequence>MTKLLMPPAPVSAGRAVPAPRTANPGPGGAVVIHPGRRRWPVERFAALARRLHPAGTVVLTGQAAERPTALAVAAEAGLRPDQVLAGRTTAAELAALVAGAALVVTGEPLVADLAATHGRPSVVIGGPPATRPPGPHRALVRQGDPDGLRIGVDEVLEACVAVL</sequence>
<evidence type="ECO:0000256" key="3">
    <source>
        <dbReference type="SAM" id="MobiDB-lite"/>
    </source>
</evidence>
<gene>
    <name evidence="4" type="ORF">SAMN05216377_11624</name>
</gene>
<evidence type="ECO:0000256" key="2">
    <source>
        <dbReference type="ARBA" id="ARBA00022679"/>
    </source>
</evidence>
<dbReference type="GO" id="GO:0009244">
    <property type="term" value="P:lipopolysaccharide core region biosynthetic process"/>
    <property type="evidence" value="ECO:0007669"/>
    <property type="project" value="TreeGrafter"/>
</dbReference>
<dbReference type="PANTHER" id="PTHR30160">
    <property type="entry name" value="TETRAACYLDISACCHARIDE 4'-KINASE-RELATED"/>
    <property type="match status" value="1"/>
</dbReference>
<dbReference type="InterPro" id="IPR051199">
    <property type="entry name" value="LPS_LOS_Heptosyltrfase"/>
</dbReference>
<dbReference type="Gene3D" id="3.40.50.2000">
    <property type="entry name" value="Glycogen Phosphorylase B"/>
    <property type="match status" value="1"/>
</dbReference>
<dbReference type="STRING" id="366584.SAMN05216377_11624"/>
<dbReference type="InterPro" id="IPR002201">
    <property type="entry name" value="Glyco_trans_9"/>
</dbReference>
<proteinExistence type="predicted"/>
<name>A0A1G7XM47_PSEOR</name>
<protein>
    <submittedName>
        <fullName evidence="4">Glycosyltransferase family 9 (Heptosyltransferase)</fullName>
    </submittedName>
</protein>
<dbReference type="SUPFAM" id="SSF53756">
    <property type="entry name" value="UDP-Glycosyltransferase/glycogen phosphorylase"/>
    <property type="match status" value="1"/>
</dbReference>
<dbReference type="Pfam" id="PF01075">
    <property type="entry name" value="Glyco_transf_9"/>
    <property type="match status" value="1"/>
</dbReference>
<feature type="region of interest" description="Disordered" evidence="3">
    <location>
        <begin position="1"/>
        <end position="29"/>
    </location>
</feature>
<keyword evidence="5" id="KW-1185">Reference proteome</keyword>